<reference evidence="3" key="1">
    <citation type="journal article" date="2023" name="Mol. Phylogenet. Evol.">
        <title>Genome-scale phylogeny and comparative genomics of the fungal order Sordariales.</title>
        <authorList>
            <person name="Hensen N."/>
            <person name="Bonometti L."/>
            <person name="Westerberg I."/>
            <person name="Brannstrom I.O."/>
            <person name="Guillou S."/>
            <person name="Cros-Aarteil S."/>
            <person name="Calhoun S."/>
            <person name="Haridas S."/>
            <person name="Kuo A."/>
            <person name="Mondo S."/>
            <person name="Pangilinan J."/>
            <person name="Riley R."/>
            <person name="LaButti K."/>
            <person name="Andreopoulos B."/>
            <person name="Lipzen A."/>
            <person name="Chen C."/>
            <person name="Yan M."/>
            <person name="Daum C."/>
            <person name="Ng V."/>
            <person name="Clum A."/>
            <person name="Steindorff A."/>
            <person name="Ohm R.A."/>
            <person name="Martin F."/>
            <person name="Silar P."/>
            <person name="Natvig D.O."/>
            <person name="Lalanne C."/>
            <person name="Gautier V."/>
            <person name="Ament-Velasquez S.L."/>
            <person name="Kruys A."/>
            <person name="Hutchinson M.I."/>
            <person name="Powell A.J."/>
            <person name="Barry K."/>
            <person name="Miller A.N."/>
            <person name="Grigoriev I.V."/>
            <person name="Debuchy R."/>
            <person name="Gladieux P."/>
            <person name="Hiltunen Thoren M."/>
            <person name="Johannesson H."/>
        </authorList>
    </citation>
    <scope>NUCLEOTIDE SEQUENCE</scope>
    <source>
        <strain evidence="3">CBS 359.72</strain>
    </source>
</reference>
<feature type="region of interest" description="Disordered" evidence="1">
    <location>
        <begin position="88"/>
        <end position="111"/>
    </location>
</feature>
<keyword evidence="2" id="KW-0812">Transmembrane</keyword>
<dbReference type="AlphaFoldDB" id="A0AAN7CU51"/>
<sequence length="111" mass="11250">MAITSAVTDLVKSVGELLSSIFGAAYAIIHSFVSSIFNLVAGFLAFVGDLGKGVFDLAGGVGKFVAGNAVIIALISAAGYAYVRFVQQPQKQQGRKPAVTNGAGGAGKKTN</sequence>
<keyword evidence="2" id="KW-1133">Transmembrane helix</keyword>
<feature type="transmembrane region" description="Helical" evidence="2">
    <location>
        <begin position="21"/>
        <end position="44"/>
    </location>
</feature>
<feature type="compositionally biased region" description="Gly residues" evidence="1">
    <location>
        <begin position="102"/>
        <end position="111"/>
    </location>
</feature>
<accession>A0AAN7CU51</accession>
<keyword evidence="4" id="KW-1185">Reference proteome</keyword>
<evidence type="ECO:0000313" key="3">
    <source>
        <dbReference type="EMBL" id="KAK4246923.1"/>
    </source>
</evidence>
<reference evidence="3" key="2">
    <citation type="submission" date="2023-05" db="EMBL/GenBank/DDBJ databases">
        <authorList>
            <consortium name="Lawrence Berkeley National Laboratory"/>
            <person name="Steindorff A."/>
            <person name="Hensen N."/>
            <person name="Bonometti L."/>
            <person name="Westerberg I."/>
            <person name="Brannstrom I.O."/>
            <person name="Guillou S."/>
            <person name="Cros-Aarteil S."/>
            <person name="Calhoun S."/>
            <person name="Haridas S."/>
            <person name="Kuo A."/>
            <person name="Mondo S."/>
            <person name="Pangilinan J."/>
            <person name="Riley R."/>
            <person name="Labutti K."/>
            <person name="Andreopoulos B."/>
            <person name="Lipzen A."/>
            <person name="Chen C."/>
            <person name="Yanf M."/>
            <person name="Daum C."/>
            <person name="Ng V."/>
            <person name="Clum A."/>
            <person name="Ohm R."/>
            <person name="Martin F."/>
            <person name="Silar P."/>
            <person name="Natvig D."/>
            <person name="Lalanne C."/>
            <person name="Gautier V."/>
            <person name="Ament-Velasquez S.L."/>
            <person name="Kruys A."/>
            <person name="Hutchinson M.I."/>
            <person name="Powell A.J."/>
            <person name="Barry K."/>
            <person name="Miller A.N."/>
            <person name="Grigoriev I.V."/>
            <person name="Debuchy R."/>
            <person name="Gladieux P."/>
            <person name="Thoren M.H."/>
            <person name="Johannesson H."/>
        </authorList>
    </citation>
    <scope>NUCLEOTIDE SEQUENCE</scope>
    <source>
        <strain evidence="3">CBS 359.72</strain>
    </source>
</reference>
<organism evidence="3 4">
    <name type="scientific">Corynascus novoguineensis</name>
    <dbReference type="NCBI Taxonomy" id="1126955"/>
    <lineage>
        <taxon>Eukaryota</taxon>
        <taxon>Fungi</taxon>
        <taxon>Dikarya</taxon>
        <taxon>Ascomycota</taxon>
        <taxon>Pezizomycotina</taxon>
        <taxon>Sordariomycetes</taxon>
        <taxon>Sordariomycetidae</taxon>
        <taxon>Sordariales</taxon>
        <taxon>Chaetomiaceae</taxon>
        <taxon>Corynascus</taxon>
    </lineage>
</organism>
<keyword evidence="2" id="KW-0472">Membrane</keyword>
<proteinExistence type="predicted"/>
<evidence type="ECO:0000256" key="1">
    <source>
        <dbReference type="SAM" id="MobiDB-lite"/>
    </source>
</evidence>
<name>A0AAN7CU51_9PEZI</name>
<evidence type="ECO:0000313" key="4">
    <source>
        <dbReference type="Proteomes" id="UP001303647"/>
    </source>
</evidence>
<dbReference type="EMBL" id="MU857664">
    <property type="protein sequence ID" value="KAK4246923.1"/>
    <property type="molecule type" value="Genomic_DNA"/>
</dbReference>
<comment type="caution">
    <text evidence="3">The sequence shown here is derived from an EMBL/GenBank/DDBJ whole genome shotgun (WGS) entry which is preliminary data.</text>
</comment>
<dbReference type="Proteomes" id="UP001303647">
    <property type="component" value="Unassembled WGS sequence"/>
</dbReference>
<gene>
    <name evidence="3" type="ORF">C7999DRAFT_15025</name>
</gene>
<feature type="transmembrane region" description="Helical" evidence="2">
    <location>
        <begin position="64"/>
        <end position="83"/>
    </location>
</feature>
<evidence type="ECO:0000256" key="2">
    <source>
        <dbReference type="SAM" id="Phobius"/>
    </source>
</evidence>
<protein>
    <submittedName>
        <fullName evidence="3">Uncharacterized protein</fullName>
    </submittedName>
</protein>